<reference evidence="1 3" key="1">
    <citation type="journal article" date="2014" name="BMC Genomics">
        <title>Genome sequence of Anopheles sinensis provides insight into genetics basis of mosquito competence for malaria parasites.</title>
        <authorList>
            <person name="Zhou D."/>
            <person name="Zhang D."/>
            <person name="Ding G."/>
            <person name="Shi L."/>
            <person name="Hou Q."/>
            <person name="Ye Y."/>
            <person name="Xu Y."/>
            <person name="Zhou H."/>
            <person name="Xiong C."/>
            <person name="Li S."/>
            <person name="Yu J."/>
            <person name="Hong S."/>
            <person name="Yu X."/>
            <person name="Zou P."/>
            <person name="Chen C."/>
            <person name="Chang X."/>
            <person name="Wang W."/>
            <person name="Lv Y."/>
            <person name="Sun Y."/>
            <person name="Ma L."/>
            <person name="Shen B."/>
            <person name="Zhu C."/>
        </authorList>
    </citation>
    <scope>NUCLEOTIDE SEQUENCE [LARGE SCALE GENOMIC DNA]</scope>
</reference>
<evidence type="ECO:0000313" key="2">
    <source>
        <dbReference type="EnsemblMetazoa" id="ASIC001488-PA"/>
    </source>
</evidence>
<dbReference type="EnsemblMetazoa" id="ASIC001488-RA">
    <property type="protein sequence ID" value="ASIC001488-PA"/>
    <property type="gene ID" value="ASIC001488"/>
</dbReference>
<dbReference type="STRING" id="74873.A0A084VBE1"/>
<reference evidence="2" key="2">
    <citation type="submission" date="2020-05" db="UniProtKB">
        <authorList>
            <consortium name="EnsemblMetazoa"/>
        </authorList>
    </citation>
    <scope>IDENTIFICATION</scope>
</reference>
<dbReference type="EMBL" id="ATLV01006461">
    <property type="status" value="NOT_ANNOTATED_CDS"/>
    <property type="molecule type" value="Genomic_DNA"/>
</dbReference>
<sequence length="109" mass="12017">MAQSAVLPSATGGRMLEASNAPHETVITKPSVPLSRLHEKINTLDCEIQAIAPESSVWRGNETHELQLPAMVSTGDCRRAATRCCFLLNLRSASLERNDVAFNYEQYKT</sequence>
<dbReference type="VEuPathDB" id="VectorBase:ASIC001488"/>
<dbReference type="Proteomes" id="UP000030765">
    <property type="component" value="Unassembled WGS sequence"/>
</dbReference>
<gene>
    <name evidence="1" type="ORF">ZHAS_00001488</name>
</gene>
<dbReference type="AlphaFoldDB" id="A0A084VBE1"/>
<keyword evidence="3" id="KW-1185">Reference proteome</keyword>
<name>A0A084VBE1_ANOSI</name>
<evidence type="ECO:0000313" key="3">
    <source>
        <dbReference type="Proteomes" id="UP000030765"/>
    </source>
</evidence>
<dbReference type="VEuPathDB" id="VectorBase:ASIS022212"/>
<evidence type="ECO:0000313" key="1">
    <source>
        <dbReference type="EMBL" id="KFB35285.1"/>
    </source>
</evidence>
<dbReference type="OrthoDB" id="283575at2759"/>
<accession>A0A084VBE1</accession>
<organism evidence="1">
    <name type="scientific">Anopheles sinensis</name>
    <name type="common">Mosquito</name>
    <dbReference type="NCBI Taxonomy" id="74873"/>
    <lineage>
        <taxon>Eukaryota</taxon>
        <taxon>Metazoa</taxon>
        <taxon>Ecdysozoa</taxon>
        <taxon>Arthropoda</taxon>
        <taxon>Hexapoda</taxon>
        <taxon>Insecta</taxon>
        <taxon>Pterygota</taxon>
        <taxon>Neoptera</taxon>
        <taxon>Endopterygota</taxon>
        <taxon>Diptera</taxon>
        <taxon>Nematocera</taxon>
        <taxon>Culicoidea</taxon>
        <taxon>Culicidae</taxon>
        <taxon>Anophelinae</taxon>
        <taxon>Anopheles</taxon>
    </lineage>
</organism>
<proteinExistence type="predicted"/>
<dbReference type="EMBL" id="KE524361">
    <property type="protein sequence ID" value="KFB35285.1"/>
    <property type="molecule type" value="Genomic_DNA"/>
</dbReference>
<protein>
    <submittedName>
        <fullName evidence="1">AGAP010049-PA-like protein</fullName>
    </submittedName>
</protein>